<dbReference type="Proteomes" id="UP001055167">
    <property type="component" value="Unassembled WGS sequence"/>
</dbReference>
<comment type="caution">
    <text evidence="6">The sequence shown here is derived from an EMBL/GenBank/DDBJ whole genome shotgun (WGS) entry which is preliminary data.</text>
</comment>
<dbReference type="InterPro" id="IPR005025">
    <property type="entry name" value="FMN_Rdtase-like_dom"/>
</dbReference>
<dbReference type="SUPFAM" id="SSF52218">
    <property type="entry name" value="Flavoproteins"/>
    <property type="match status" value="1"/>
</dbReference>
<protein>
    <submittedName>
        <fullName evidence="6">NADH-dependent FMN reductase SfnF</fullName>
    </submittedName>
</protein>
<dbReference type="Gene3D" id="3.40.50.360">
    <property type="match status" value="1"/>
</dbReference>
<keyword evidence="4" id="KW-0560">Oxidoreductase</keyword>
<dbReference type="InterPro" id="IPR019912">
    <property type="entry name" value="FMN_Rdtase_MsuE-like"/>
</dbReference>
<gene>
    <name evidence="6" type="primary">sfnF_2</name>
    <name evidence="6" type="ORF">OPKNFCMD_4160</name>
</gene>
<dbReference type="InterPro" id="IPR029039">
    <property type="entry name" value="Flavoprotein-like_sf"/>
</dbReference>
<evidence type="ECO:0000259" key="5">
    <source>
        <dbReference type="Pfam" id="PF03358"/>
    </source>
</evidence>
<evidence type="ECO:0000256" key="1">
    <source>
        <dbReference type="ARBA" id="ARBA00005990"/>
    </source>
</evidence>
<name>A0ABQ4R199_9HYPH</name>
<evidence type="ECO:0000256" key="4">
    <source>
        <dbReference type="ARBA" id="ARBA00023002"/>
    </source>
</evidence>
<proteinExistence type="inferred from homology"/>
<evidence type="ECO:0000256" key="2">
    <source>
        <dbReference type="ARBA" id="ARBA00022630"/>
    </source>
</evidence>
<keyword evidence="3" id="KW-0288">FMN</keyword>
<sequence>MSRPRIVGVSGSTRRPSRTTALVEIVAQEVARRREISFTLFDLAEIGPGLGAFSRADLPEAGRAALEAIEEADGLIVGSPIYKGSYAGLFKHLFDFVEPEALHGRPVVLAATGGGRRHALAVEHQLRPLFGFFSALTLPTALYAGDEDLQGGTVTDPLTRDRIAQAAAELAAHAVPRPRAARLDRVA</sequence>
<dbReference type="EMBL" id="BPQH01000013">
    <property type="protein sequence ID" value="GJD51406.1"/>
    <property type="molecule type" value="Genomic_DNA"/>
</dbReference>
<dbReference type="Pfam" id="PF03358">
    <property type="entry name" value="FMN_red"/>
    <property type="match status" value="1"/>
</dbReference>
<feature type="domain" description="NADPH-dependent FMN reductase-like" evidence="5">
    <location>
        <begin position="4"/>
        <end position="144"/>
    </location>
</feature>
<evidence type="ECO:0000313" key="7">
    <source>
        <dbReference type="Proteomes" id="UP001055167"/>
    </source>
</evidence>
<dbReference type="PANTHER" id="PTHR43408:SF2">
    <property type="entry name" value="FMN REDUCTASE (NADPH)"/>
    <property type="match status" value="1"/>
</dbReference>
<reference evidence="6" key="1">
    <citation type="journal article" date="2021" name="Front. Microbiol.">
        <title>Comprehensive Comparative Genomics and Phenotyping of Methylobacterium Species.</title>
        <authorList>
            <person name="Alessa O."/>
            <person name="Ogura Y."/>
            <person name="Fujitani Y."/>
            <person name="Takami H."/>
            <person name="Hayashi T."/>
            <person name="Sahin N."/>
            <person name="Tani A."/>
        </authorList>
    </citation>
    <scope>NUCLEOTIDE SEQUENCE</scope>
    <source>
        <strain evidence="6">KCTC 52305</strain>
    </source>
</reference>
<reference evidence="6" key="2">
    <citation type="submission" date="2021-08" db="EMBL/GenBank/DDBJ databases">
        <authorList>
            <person name="Tani A."/>
            <person name="Ola A."/>
            <person name="Ogura Y."/>
            <person name="Katsura K."/>
            <person name="Hayashi T."/>
        </authorList>
    </citation>
    <scope>NUCLEOTIDE SEQUENCE</scope>
    <source>
        <strain evidence="6">KCTC 52305</strain>
    </source>
</reference>
<evidence type="ECO:0000256" key="3">
    <source>
        <dbReference type="ARBA" id="ARBA00022643"/>
    </source>
</evidence>
<organism evidence="6 7">
    <name type="scientific">Methylobacterium crusticola</name>
    <dbReference type="NCBI Taxonomy" id="1697972"/>
    <lineage>
        <taxon>Bacteria</taxon>
        <taxon>Pseudomonadati</taxon>
        <taxon>Pseudomonadota</taxon>
        <taxon>Alphaproteobacteria</taxon>
        <taxon>Hyphomicrobiales</taxon>
        <taxon>Methylobacteriaceae</taxon>
        <taxon>Methylobacterium</taxon>
    </lineage>
</organism>
<comment type="similarity">
    <text evidence="1">Belongs to the SsuE family.</text>
</comment>
<dbReference type="RefSeq" id="WP_128561305.1">
    <property type="nucleotide sequence ID" value="NZ_BPQH01000013.1"/>
</dbReference>
<keyword evidence="2" id="KW-0285">Flavoprotein</keyword>
<dbReference type="PANTHER" id="PTHR43408">
    <property type="entry name" value="FMN REDUCTASE (NADPH)"/>
    <property type="match status" value="1"/>
</dbReference>
<dbReference type="NCBIfam" id="TIGR03566">
    <property type="entry name" value="FMN_reduc_MsuE"/>
    <property type="match status" value="1"/>
</dbReference>
<keyword evidence="7" id="KW-1185">Reference proteome</keyword>
<evidence type="ECO:0000313" key="6">
    <source>
        <dbReference type="EMBL" id="GJD51406.1"/>
    </source>
</evidence>
<accession>A0ABQ4R199</accession>
<dbReference type="InterPro" id="IPR051814">
    <property type="entry name" value="NAD(P)H-dep_FMN_reductase"/>
</dbReference>